<dbReference type="InterPro" id="IPR003325">
    <property type="entry name" value="TerD"/>
</dbReference>
<dbReference type="EMBL" id="FSRO01000001">
    <property type="protein sequence ID" value="SIO44181.1"/>
    <property type="molecule type" value="Genomic_DNA"/>
</dbReference>
<dbReference type="PANTHER" id="PTHR32097">
    <property type="entry name" value="CAMP-BINDING PROTEIN 1-RELATED"/>
    <property type="match status" value="1"/>
</dbReference>
<evidence type="ECO:0000313" key="3">
    <source>
        <dbReference type="EMBL" id="SIO44181.1"/>
    </source>
</evidence>
<accession>A0A1N6JJ13</accession>
<dbReference type="GO" id="GO:0046690">
    <property type="term" value="P:response to tellurium ion"/>
    <property type="evidence" value="ECO:0007669"/>
    <property type="project" value="UniProtKB-KW"/>
</dbReference>
<dbReference type="RefSeq" id="WP_028461927.1">
    <property type="nucleotide sequence ID" value="NZ_FSRO01000001.1"/>
</dbReference>
<organism evidence="3 4">
    <name type="scientific">Nitrosomonas cryotolerans ATCC 49181</name>
    <dbReference type="NCBI Taxonomy" id="1131553"/>
    <lineage>
        <taxon>Bacteria</taxon>
        <taxon>Pseudomonadati</taxon>
        <taxon>Pseudomonadota</taxon>
        <taxon>Betaproteobacteria</taxon>
        <taxon>Nitrosomonadales</taxon>
        <taxon>Nitrosomonadaceae</taxon>
        <taxon>Nitrosomonas</taxon>
    </lineage>
</organism>
<dbReference type="Proteomes" id="UP000185062">
    <property type="component" value="Unassembled WGS sequence"/>
</dbReference>
<keyword evidence="4" id="KW-1185">Reference proteome</keyword>
<evidence type="ECO:0000256" key="1">
    <source>
        <dbReference type="ARBA" id="ARBA00022686"/>
    </source>
</evidence>
<protein>
    <submittedName>
        <fullName evidence="3">Tellurium resistance protein TerZ</fullName>
    </submittedName>
</protein>
<dbReference type="STRING" id="44575.SAMN05216419_102922"/>
<evidence type="ECO:0000259" key="2">
    <source>
        <dbReference type="Pfam" id="PF02342"/>
    </source>
</evidence>
<keyword evidence="1" id="KW-0778">Tellurium resistance</keyword>
<dbReference type="Gene3D" id="2.60.60.30">
    <property type="entry name" value="sav2460 like domains"/>
    <property type="match status" value="1"/>
</dbReference>
<evidence type="ECO:0000313" key="4">
    <source>
        <dbReference type="Proteomes" id="UP000185062"/>
    </source>
</evidence>
<dbReference type="CDD" id="cd06974">
    <property type="entry name" value="TerD_like"/>
    <property type="match status" value="1"/>
</dbReference>
<reference evidence="3 4" key="1">
    <citation type="submission" date="2016-12" db="EMBL/GenBank/DDBJ databases">
        <authorList>
            <person name="Song W.-J."/>
            <person name="Kurnit D.M."/>
        </authorList>
    </citation>
    <scope>NUCLEOTIDE SEQUENCE [LARGE SCALE GENOMIC DNA]</scope>
    <source>
        <strain evidence="3 4">ATCC 49181</strain>
    </source>
</reference>
<dbReference type="PANTHER" id="PTHR32097:SF17">
    <property type="entry name" value="CAMP-BINDING PROTEIN 1-RELATED"/>
    <property type="match status" value="1"/>
</dbReference>
<dbReference type="AlphaFoldDB" id="A0A1N6JJ13"/>
<sequence length="201" mass="22071">MAISLQKGQRINLEKDGGGELSQMCVGVNWGAIEGKGLFGGKKKEAVDLDASCVTFDANKQALEIVYFGQLRGQGIHHSGDDRTGDMDGDDGLDNEVIMVNLNEVSPAVEQIIFVLNSFQGHDFKTIPFASIRLYEGTPSRVDNIHAKFDIANDPQFAGSVSMVLGKLYKNNGKWKFTAIGETTRDRELKNTIQTVQTQFL</sequence>
<dbReference type="Pfam" id="PF02342">
    <property type="entry name" value="TerD"/>
    <property type="match status" value="1"/>
</dbReference>
<proteinExistence type="predicted"/>
<name>A0A1N6JJ13_9PROT</name>
<dbReference type="eggNOG" id="COG2310">
    <property type="taxonomic scope" value="Bacteria"/>
</dbReference>
<gene>
    <name evidence="3" type="ORF">SAMN02743940_2650</name>
</gene>
<feature type="domain" description="TerD" evidence="2">
    <location>
        <begin position="1"/>
        <end position="190"/>
    </location>
</feature>
<dbReference type="InterPro" id="IPR051324">
    <property type="entry name" value="Stress/Tellurium_Resist"/>
</dbReference>